<feature type="compositionally biased region" description="Pro residues" evidence="1">
    <location>
        <begin position="188"/>
        <end position="207"/>
    </location>
</feature>
<dbReference type="AlphaFoldDB" id="A0AAJ6U094"/>
<dbReference type="InterPro" id="IPR044823">
    <property type="entry name" value="ASIL1/2-like"/>
</dbReference>
<dbReference type="RefSeq" id="XP_011020419.1">
    <property type="nucleotide sequence ID" value="XM_011022117.1"/>
</dbReference>
<dbReference type="PANTHER" id="PTHR31307:SF7">
    <property type="entry name" value="SEQUENCE-SPECIFIC DNA BINDING TRANSCRIPTION FACTOR"/>
    <property type="match status" value="1"/>
</dbReference>
<name>A0AAJ6U094_POPEU</name>
<feature type="region of interest" description="Disordered" evidence="1">
    <location>
        <begin position="1"/>
        <end position="55"/>
    </location>
</feature>
<feature type="region of interest" description="Disordered" evidence="1">
    <location>
        <begin position="152"/>
        <end position="260"/>
    </location>
</feature>
<evidence type="ECO:0000313" key="4">
    <source>
        <dbReference type="RefSeq" id="XP_011020419.1"/>
    </source>
</evidence>
<feature type="compositionally biased region" description="Polar residues" evidence="1">
    <location>
        <begin position="8"/>
        <end position="19"/>
    </location>
</feature>
<dbReference type="FunFam" id="1.10.10.60:FF:000152">
    <property type="entry name" value="Trihelix transcription factor ASIL2"/>
    <property type="match status" value="1"/>
</dbReference>
<dbReference type="PANTHER" id="PTHR31307">
    <property type="entry name" value="TRIHELIX TRANSCRIPTION FACTOR ASIL2"/>
    <property type="match status" value="1"/>
</dbReference>
<feature type="compositionally biased region" description="Basic and acidic residues" evidence="1">
    <location>
        <begin position="225"/>
        <end position="246"/>
    </location>
</feature>
<keyword evidence="3" id="KW-1185">Reference proteome</keyword>
<feature type="compositionally biased region" description="Polar residues" evidence="1">
    <location>
        <begin position="152"/>
        <end position="171"/>
    </location>
</feature>
<protein>
    <submittedName>
        <fullName evidence="4">Trihelix transcription factor ASIL2-like</fullName>
    </submittedName>
</protein>
<feature type="compositionally biased region" description="Polar residues" evidence="1">
    <location>
        <begin position="210"/>
        <end position="220"/>
    </location>
</feature>
<evidence type="ECO:0000313" key="3">
    <source>
        <dbReference type="Proteomes" id="UP000694918"/>
    </source>
</evidence>
<dbReference type="Pfam" id="PF13837">
    <property type="entry name" value="Myb_DNA-bind_4"/>
    <property type="match status" value="1"/>
</dbReference>
<dbReference type="Proteomes" id="UP000694918">
    <property type="component" value="Unplaced"/>
</dbReference>
<organism evidence="3 4">
    <name type="scientific">Populus euphratica</name>
    <name type="common">Euphrates poplar</name>
    <dbReference type="NCBI Taxonomy" id="75702"/>
    <lineage>
        <taxon>Eukaryota</taxon>
        <taxon>Viridiplantae</taxon>
        <taxon>Streptophyta</taxon>
        <taxon>Embryophyta</taxon>
        <taxon>Tracheophyta</taxon>
        <taxon>Spermatophyta</taxon>
        <taxon>Magnoliopsida</taxon>
        <taxon>eudicotyledons</taxon>
        <taxon>Gunneridae</taxon>
        <taxon>Pentapetalae</taxon>
        <taxon>rosids</taxon>
        <taxon>fabids</taxon>
        <taxon>Malpighiales</taxon>
        <taxon>Salicaceae</taxon>
        <taxon>Saliceae</taxon>
        <taxon>Populus</taxon>
    </lineage>
</organism>
<feature type="compositionally biased region" description="Gly residues" evidence="1">
    <location>
        <begin position="30"/>
        <end position="49"/>
    </location>
</feature>
<reference evidence="4" key="1">
    <citation type="submission" date="2025-08" db="UniProtKB">
        <authorList>
            <consortium name="RefSeq"/>
        </authorList>
    </citation>
    <scope>IDENTIFICATION</scope>
</reference>
<evidence type="ECO:0000259" key="2">
    <source>
        <dbReference type="Pfam" id="PF13837"/>
    </source>
</evidence>
<sequence>MDKETNRESPSLLPSNTTTIKEESPRKLLGGTGAAGVVVSGGGGGGGGGDRLKRDEWSEGAVSTLLEAYENKWILRNRAKLKGHDWEDVAHHVSSRANCTKSPKTQTQCKNKIESMKKRYRSESSTADASSWPLYPRLDLLLRGNSATAAVTPSPQVLPQHQQPSVPTSANPPLMLLMDQSPLAVTQPPAPPLAPPPPPPPQPPPLPHQTIVTAQNSHGSNGVDRGAKKDGMDTKLSDHVSDKNVMDTDSSTPALYSDKEKLRSKKLKKKMEKRKRRKREEWEMADSIRWLAEVVVRSEQARMDTMRELEKMRIEAEAKRGEMDLKRTEIIANTQLEIAKLFAGVGRGVDSSLRIGKT</sequence>
<dbReference type="KEGG" id="peu:105122815"/>
<evidence type="ECO:0000256" key="1">
    <source>
        <dbReference type="SAM" id="MobiDB-lite"/>
    </source>
</evidence>
<dbReference type="InterPro" id="IPR044822">
    <property type="entry name" value="Myb_DNA-bind_4"/>
</dbReference>
<gene>
    <name evidence="4" type="primary">LOC105122815</name>
</gene>
<proteinExistence type="predicted"/>
<feature type="domain" description="Myb/SANT-like DNA-binding" evidence="2">
    <location>
        <begin position="54"/>
        <end position="140"/>
    </location>
</feature>
<dbReference type="Gene3D" id="1.10.10.60">
    <property type="entry name" value="Homeodomain-like"/>
    <property type="match status" value="1"/>
</dbReference>
<accession>A0AAJ6U094</accession>
<dbReference type="GeneID" id="105122815"/>